<evidence type="ECO:0000256" key="2">
    <source>
        <dbReference type="ARBA" id="ARBA00022741"/>
    </source>
</evidence>
<comment type="caution">
    <text evidence="8">The sequence shown here is derived from an EMBL/GenBank/DDBJ whole genome shotgun (WGS) entry which is preliminary data.</text>
</comment>
<dbReference type="PROSITE" id="PS00107">
    <property type="entry name" value="PROTEIN_KINASE_ATP"/>
    <property type="match status" value="1"/>
</dbReference>
<dbReference type="CDD" id="cd06606">
    <property type="entry name" value="STKc_MAPKKK"/>
    <property type="match status" value="1"/>
</dbReference>
<keyword evidence="2 5" id="KW-0547">Nucleotide-binding</keyword>
<dbReference type="SMART" id="SM00220">
    <property type="entry name" value="S_TKc"/>
    <property type="match status" value="1"/>
</dbReference>
<evidence type="ECO:0000256" key="3">
    <source>
        <dbReference type="ARBA" id="ARBA00022777"/>
    </source>
</evidence>
<dbReference type="InterPro" id="IPR000719">
    <property type="entry name" value="Prot_kinase_dom"/>
</dbReference>
<dbReference type="InterPro" id="IPR017441">
    <property type="entry name" value="Protein_kinase_ATP_BS"/>
</dbReference>
<keyword evidence="1" id="KW-0808">Transferase</keyword>
<dbReference type="PANTHER" id="PTHR48011:SF76">
    <property type="entry name" value="MITOGEN-ACTIVATED PROTEIN KINASE KINASE KINASE 15"/>
    <property type="match status" value="1"/>
</dbReference>
<protein>
    <recommendedName>
        <fullName evidence="7">Protein kinase domain-containing protein</fullName>
    </recommendedName>
</protein>
<dbReference type="SUPFAM" id="SSF56112">
    <property type="entry name" value="Protein kinase-like (PK-like)"/>
    <property type="match status" value="1"/>
</dbReference>
<dbReference type="InterPro" id="IPR052751">
    <property type="entry name" value="Plant_MAPKKK"/>
</dbReference>
<keyword evidence="6" id="KW-0723">Serine/threonine-protein kinase</keyword>
<organism evidence="8 9">
    <name type="scientific">Penstemon smallii</name>
    <dbReference type="NCBI Taxonomy" id="265156"/>
    <lineage>
        <taxon>Eukaryota</taxon>
        <taxon>Viridiplantae</taxon>
        <taxon>Streptophyta</taxon>
        <taxon>Embryophyta</taxon>
        <taxon>Tracheophyta</taxon>
        <taxon>Spermatophyta</taxon>
        <taxon>Magnoliopsida</taxon>
        <taxon>eudicotyledons</taxon>
        <taxon>Gunneridae</taxon>
        <taxon>Pentapetalae</taxon>
        <taxon>asterids</taxon>
        <taxon>lamiids</taxon>
        <taxon>Lamiales</taxon>
        <taxon>Plantaginaceae</taxon>
        <taxon>Cheloneae</taxon>
        <taxon>Penstemon</taxon>
    </lineage>
</organism>
<dbReference type="Pfam" id="PF00069">
    <property type="entry name" value="Pkinase"/>
    <property type="match status" value="1"/>
</dbReference>
<keyword evidence="3" id="KW-0418">Kinase</keyword>
<evidence type="ECO:0000313" key="9">
    <source>
        <dbReference type="Proteomes" id="UP001634393"/>
    </source>
</evidence>
<comment type="similarity">
    <text evidence="6">Belongs to the protein kinase superfamily.</text>
</comment>
<dbReference type="GO" id="GO:0004674">
    <property type="term" value="F:protein serine/threonine kinase activity"/>
    <property type="evidence" value="ECO:0007669"/>
    <property type="project" value="UniProtKB-KW"/>
</dbReference>
<dbReference type="Proteomes" id="UP001634393">
    <property type="component" value="Unassembled WGS sequence"/>
</dbReference>
<name>A0ABD3USX3_9LAMI</name>
<evidence type="ECO:0000256" key="4">
    <source>
        <dbReference type="ARBA" id="ARBA00022840"/>
    </source>
</evidence>
<keyword evidence="4 5" id="KW-0067">ATP-binding</keyword>
<dbReference type="InterPro" id="IPR008271">
    <property type="entry name" value="Ser/Thr_kinase_AS"/>
</dbReference>
<dbReference type="PANTHER" id="PTHR48011">
    <property type="entry name" value="CCR4-NOT TRANSCRIPTIONAL COMPLEX SUBUNIT CAF120-RELATED"/>
    <property type="match status" value="1"/>
</dbReference>
<evidence type="ECO:0000256" key="5">
    <source>
        <dbReference type="PROSITE-ProRule" id="PRU10141"/>
    </source>
</evidence>
<feature type="domain" description="Protein kinase" evidence="7">
    <location>
        <begin position="3"/>
        <end position="252"/>
    </location>
</feature>
<keyword evidence="9" id="KW-1185">Reference proteome</keyword>
<feature type="binding site" evidence="5">
    <location>
        <position position="31"/>
    </location>
    <ligand>
        <name>ATP</name>
        <dbReference type="ChEBI" id="CHEBI:30616"/>
    </ligand>
</feature>
<sequence length="449" mass="50257">MEWKRGPTIGAGSTAVVSLATTTTGDLFAVKSTDLSSSTPLQKEQTIISQLCSPYVLKCFGSEITYDRNKPEFNLFLEYVPNGTLSDLIKNQGGSLKENEIQFHVHEVLQGLNYLHGNGLVHCDIKGQNILIGKNGLKIADFGCAKWVVSDTSVFAGTPAYMAPEVARAEQQSFPADIWAVGCTIIEMATGTNPWPEMKSPASALYRIAYSGDVPEYPSWFSDTATDFLGKCLMRDSEERWTAAELLEHPFLNPVKEEIGELTKKSPTSVMDQGFWDDVLVTDSFERTTEMGLSSDSPAGRVRGLIGECFGSDLMFADWTEEDDWVTVRGNEIEECSNFDLSEEFEDLIDEEEIQTLTIGVEDSLLDCYIDERRSSLFCENVTDVPVLKFMKLKDNGIISSFRSTFSFHILLFYLDVIFHRYSLMCTLIKIGTTFTPFLKEVTSLYSRF</sequence>
<dbReference type="Gene3D" id="1.10.510.10">
    <property type="entry name" value="Transferase(Phosphotransferase) domain 1"/>
    <property type="match status" value="1"/>
</dbReference>
<dbReference type="GO" id="GO:0005524">
    <property type="term" value="F:ATP binding"/>
    <property type="evidence" value="ECO:0007669"/>
    <property type="project" value="UniProtKB-UniRule"/>
</dbReference>
<evidence type="ECO:0000256" key="6">
    <source>
        <dbReference type="RuleBase" id="RU000304"/>
    </source>
</evidence>
<dbReference type="InterPro" id="IPR011009">
    <property type="entry name" value="Kinase-like_dom_sf"/>
</dbReference>
<evidence type="ECO:0000313" key="8">
    <source>
        <dbReference type="EMBL" id="KAL3851193.1"/>
    </source>
</evidence>
<dbReference type="PROSITE" id="PS50011">
    <property type="entry name" value="PROTEIN_KINASE_DOM"/>
    <property type="match status" value="1"/>
</dbReference>
<reference evidence="8 9" key="1">
    <citation type="submission" date="2024-12" db="EMBL/GenBank/DDBJ databases">
        <title>The unique morphological basis and parallel evolutionary history of personate flowers in Penstemon.</title>
        <authorList>
            <person name="Depatie T.H."/>
            <person name="Wessinger C.A."/>
        </authorList>
    </citation>
    <scope>NUCLEOTIDE SEQUENCE [LARGE SCALE GENOMIC DNA]</scope>
    <source>
        <strain evidence="8">WTNN_2</strain>
        <tissue evidence="8">Leaf</tissue>
    </source>
</reference>
<evidence type="ECO:0000259" key="7">
    <source>
        <dbReference type="PROSITE" id="PS50011"/>
    </source>
</evidence>
<gene>
    <name evidence="8" type="ORF">ACJIZ3_013075</name>
</gene>
<proteinExistence type="inferred from homology"/>
<dbReference type="PROSITE" id="PS00108">
    <property type="entry name" value="PROTEIN_KINASE_ST"/>
    <property type="match status" value="1"/>
</dbReference>
<dbReference type="EMBL" id="JBJXBP010000001">
    <property type="protein sequence ID" value="KAL3851193.1"/>
    <property type="molecule type" value="Genomic_DNA"/>
</dbReference>
<accession>A0ABD3USX3</accession>
<dbReference type="AlphaFoldDB" id="A0ABD3USX3"/>
<evidence type="ECO:0000256" key="1">
    <source>
        <dbReference type="ARBA" id="ARBA00022679"/>
    </source>
</evidence>